<keyword evidence="2 8" id="KW-0813">Transport</keyword>
<dbReference type="EMBL" id="SNZR01000011">
    <property type="protein sequence ID" value="TDR93687.1"/>
    <property type="molecule type" value="Genomic_DNA"/>
</dbReference>
<dbReference type="InterPro" id="IPR037066">
    <property type="entry name" value="Plug_dom_sf"/>
</dbReference>
<organism evidence="14 15">
    <name type="scientific">Enterovirga rhinocerotis</name>
    <dbReference type="NCBI Taxonomy" id="1339210"/>
    <lineage>
        <taxon>Bacteria</taxon>
        <taxon>Pseudomonadati</taxon>
        <taxon>Pseudomonadota</taxon>
        <taxon>Alphaproteobacteria</taxon>
        <taxon>Hyphomicrobiales</taxon>
        <taxon>Methylobacteriaceae</taxon>
        <taxon>Enterovirga</taxon>
    </lineage>
</organism>
<gene>
    <name evidence="14" type="ORF">EV668_0952</name>
</gene>
<evidence type="ECO:0000256" key="9">
    <source>
        <dbReference type="RuleBase" id="RU003357"/>
    </source>
</evidence>
<feature type="compositionally biased region" description="Low complexity" evidence="10">
    <location>
        <begin position="44"/>
        <end position="62"/>
    </location>
</feature>
<feature type="compositionally biased region" description="Basic residues" evidence="10">
    <location>
        <begin position="63"/>
        <end position="75"/>
    </location>
</feature>
<feature type="domain" description="TonB-dependent receptor plug" evidence="13">
    <location>
        <begin position="124"/>
        <end position="231"/>
    </location>
</feature>
<evidence type="ECO:0000256" key="7">
    <source>
        <dbReference type="ARBA" id="ARBA00023237"/>
    </source>
</evidence>
<dbReference type="PANTHER" id="PTHR30069:SF28">
    <property type="entry name" value="TONB-DEPENDENT RECEPTOR YNCD-RELATED"/>
    <property type="match status" value="1"/>
</dbReference>
<keyword evidence="11" id="KW-0732">Signal</keyword>
<dbReference type="GO" id="GO:0044718">
    <property type="term" value="P:siderophore transmembrane transport"/>
    <property type="evidence" value="ECO:0007669"/>
    <property type="project" value="TreeGrafter"/>
</dbReference>
<dbReference type="Pfam" id="PF00593">
    <property type="entry name" value="TonB_dep_Rec_b-barrel"/>
    <property type="match status" value="1"/>
</dbReference>
<evidence type="ECO:0000256" key="3">
    <source>
        <dbReference type="ARBA" id="ARBA00022452"/>
    </source>
</evidence>
<evidence type="ECO:0000256" key="1">
    <source>
        <dbReference type="ARBA" id="ARBA00004571"/>
    </source>
</evidence>
<dbReference type="PANTHER" id="PTHR30069">
    <property type="entry name" value="TONB-DEPENDENT OUTER MEMBRANE RECEPTOR"/>
    <property type="match status" value="1"/>
</dbReference>
<evidence type="ECO:0000256" key="11">
    <source>
        <dbReference type="SAM" id="SignalP"/>
    </source>
</evidence>
<dbReference type="InterPro" id="IPR039426">
    <property type="entry name" value="TonB-dep_rcpt-like"/>
</dbReference>
<keyword evidence="7 8" id="KW-0998">Cell outer membrane</keyword>
<sequence length="758" mass="82374">MSRRSRTIRPVLMSLPALLLAGTGLAQQPPPAGGNILPPVTVQAPRQAVRSARPAARAVAPRRQARLPARNRRAASRQADAPAPSAQAGPSPVAVPGLDPSAGPNTGGSPTAPSVQAQRASVLAIPGAVSFIDATSFQNRYTNSLPDILKEQPGVWAQTRYGQEIRLSIRGSGLGRAFHLRGVELLQDGIPLNFADGSGDFYGIDPLSLRSLEIYRGGNALAFGATTLGGAINAVTPTAHNAIAPNMVRIEGGSFGALRTNVQASRIEGAADGLISATYSHQDGFRRHQAQDYLQLNGNVGYRFAPGAETRFYFGYNRTDQKLPGTLDLFQALTFPERASSTTISGNQKRDVTMARIANRTTFEFEAGRFDLDSWLIHKRLYHPIFQVIDQDGLTYGIAPRWTSSFDIAGHRNDFLVGGRAYAGENAARQYVNISGQTGALTASARQHARNLEAFVDNRFWLNPQLALATGAKWLRHDRDLTNLFTVPAQRADRTYQGFNPKIGVLWQPTPDIQAFANLTRSRDVPDFSDLAQSNNYQLMFVPLEAQKAWTAEIGTRGRWDRLRWDVTFYHSTIRDELLTYSRTGNGSVPATTFNAPRTSRTGIELAASYDLVRDVSGPGAGDTISISQIWTMTDARFVGDAAYGNNRIAGLPPHVLRTILAYRRPDGFYVAPTLDWVPVGAFADHANALKVPGYTLIGLQAGMDFGNGLSVYVDARNLANRRYISDLGPVTNAVTTPAANFYPGEGRSVFAGLRYVY</sequence>
<comment type="subcellular location">
    <subcellularLocation>
        <location evidence="1 8">Cell outer membrane</location>
        <topology evidence="1 8">Multi-pass membrane protein</topology>
    </subcellularLocation>
</comment>
<feature type="chain" id="PRO_5020929620" evidence="11">
    <location>
        <begin position="27"/>
        <end position="758"/>
    </location>
</feature>
<keyword evidence="6 8" id="KW-0472">Membrane</keyword>
<evidence type="ECO:0000256" key="2">
    <source>
        <dbReference type="ARBA" id="ARBA00022448"/>
    </source>
</evidence>
<comment type="caution">
    <text evidence="14">The sequence shown here is derived from an EMBL/GenBank/DDBJ whole genome shotgun (WGS) entry which is preliminary data.</text>
</comment>
<evidence type="ECO:0000313" key="15">
    <source>
        <dbReference type="Proteomes" id="UP000295122"/>
    </source>
</evidence>
<dbReference type="InterPro" id="IPR036942">
    <property type="entry name" value="Beta-barrel_TonB_sf"/>
</dbReference>
<accession>A0A4R7CA66</accession>
<evidence type="ECO:0000256" key="10">
    <source>
        <dbReference type="SAM" id="MobiDB-lite"/>
    </source>
</evidence>
<dbReference type="Gene3D" id="2.40.170.20">
    <property type="entry name" value="TonB-dependent receptor, beta-barrel domain"/>
    <property type="match status" value="1"/>
</dbReference>
<feature type="region of interest" description="Disordered" evidence="10">
    <location>
        <begin position="44"/>
        <end position="115"/>
    </location>
</feature>
<dbReference type="InterPro" id="IPR000531">
    <property type="entry name" value="Beta-barrel_TonB"/>
</dbReference>
<keyword evidence="3 8" id="KW-1134">Transmembrane beta strand</keyword>
<dbReference type="SUPFAM" id="SSF56935">
    <property type="entry name" value="Porins"/>
    <property type="match status" value="1"/>
</dbReference>
<evidence type="ECO:0000313" key="14">
    <source>
        <dbReference type="EMBL" id="TDR93687.1"/>
    </source>
</evidence>
<protein>
    <submittedName>
        <fullName evidence="14">Iron complex outermembrane receptor protein</fullName>
    </submittedName>
</protein>
<dbReference type="InterPro" id="IPR012910">
    <property type="entry name" value="Plug_dom"/>
</dbReference>
<dbReference type="Proteomes" id="UP000295122">
    <property type="component" value="Unassembled WGS sequence"/>
</dbReference>
<keyword evidence="4 8" id="KW-0812">Transmembrane</keyword>
<proteinExistence type="inferred from homology"/>
<feature type="signal peptide" evidence="11">
    <location>
        <begin position="1"/>
        <end position="26"/>
    </location>
</feature>
<name>A0A4R7CA66_9HYPH</name>
<evidence type="ECO:0000256" key="6">
    <source>
        <dbReference type="ARBA" id="ARBA00023136"/>
    </source>
</evidence>
<evidence type="ECO:0000259" key="12">
    <source>
        <dbReference type="Pfam" id="PF00593"/>
    </source>
</evidence>
<dbReference type="GO" id="GO:0009279">
    <property type="term" value="C:cell outer membrane"/>
    <property type="evidence" value="ECO:0007669"/>
    <property type="project" value="UniProtKB-SubCell"/>
</dbReference>
<dbReference type="Pfam" id="PF07715">
    <property type="entry name" value="Plug"/>
    <property type="match status" value="1"/>
</dbReference>
<feature type="domain" description="TonB-dependent receptor-like beta-barrel" evidence="12">
    <location>
        <begin position="295"/>
        <end position="719"/>
    </location>
</feature>
<evidence type="ECO:0000259" key="13">
    <source>
        <dbReference type="Pfam" id="PF07715"/>
    </source>
</evidence>
<reference evidence="14 15" key="1">
    <citation type="submission" date="2019-03" db="EMBL/GenBank/DDBJ databases">
        <title>Genomic Encyclopedia of Type Strains, Phase IV (KMG-IV): sequencing the most valuable type-strain genomes for metagenomic binning, comparative biology and taxonomic classification.</title>
        <authorList>
            <person name="Goeker M."/>
        </authorList>
    </citation>
    <scope>NUCLEOTIDE SEQUENCE [LARGE SCALE GENOMIC DNA]</scope>
    <source>
        <strain evidence="14 15">DSM 25903</strain>
    </source>
</reference>
<dbReference type="PROSITE" id="PS52016">
    <property type="entry name" value="TONB_DEPENDENT_REC_3"/>
    <property type="match status" value="1"/>
</dbReference>
<evidence type="ECO:0000256" key="5">
    <source>
        <dbReference type="ARBA" id="ARBA00023077"/>
    </source>
</evidence>
<dbReference type="RefSeq" id="WP_245512851.1">
    <property type="nucleotide sequence ID" value="NZ_SNZR01000011.1"/>
</dbReference>
<evidence type="ECO:0000256" key="8">
    <source>
        <dbReference type="PROSITE-ProRule" id="PRU01360"/>
    </source>
</evidence>
<keyword evidence="14" id="KW-0675">Receptor</keyword>
<dbReference type="Gene3D" id="2.170.130.10">
    <property type="entry name" value="TonB-dependent receptor, plug domain"/>
    <property type="match status" value="1"/>
</dbReference>
<keyword evidence="5 9" id="KW-0798">TonB box</keyword>
<dbReference type="GO" id="GO:0015344">
    <property type="term" value="F:siderophore uptake transmembrane transporter activity"/>
    <property type="evidence" value="ECO:0007669"/>
    <property type="project" value="TreeGrafter"/>
</dbReference>
<dbReference type="AlphaFoldDB" id="A0A4R7CA66"/>
<comment type="similarity">
    <text evidence="8 9">Belongs to the TonB-dependent receptor family.</text>
</comment>
<evidence type="ECO:0000256" key="4">
    <source>
        <dbReference type="ARBA" id="ARBA00022692"/>
    </source>
</evidence>
<feature type="compositionally biased region" description="Low complexity" evidence="10">
    <location>
        <begin position="76"/>
        <end position="97"/>
    </location>
</feature>
<feature type="compositionally biased region" description="Polar residues" evidence="10">
    <location>
        <begin position="103"/>
        <end position="115"/>
    </location>
</feature>
<keyword evidence="15" id="KW-1185">Reference proteome</keyword>